<dbReference type="SUPFAM" id="SSF51161">
    <property type="entry name" value="Trimeric LpxA-like enzymes"/>
    <property type="match status" value="2"/>
</dbReference>
<dbReference type="Gene3D" id="2.160.10.10">
    <property type="entry name" value="Hexapeptide repeat proteins"/>
    <property type="match status" value="1"/>
</dbReference>
<keyword evidence="3" id="KW-0012">Acyltransferase</keyword>
<dbReference type="RefSeq" id="WP_169156592.1">
    <property type="nucleotide sequence ID" value="NZ_CAWPJE010000149.1"/>
</dbReference>
<gene>
    <name evidence="3" type="ORF">DP116_18630</name>
</gene>
<evidence type="ECO:0000313" key="3">
    <source>
        <dbReference type="EMBL" id="NMG21356.1"/>
    </source>
</evidence>
<evidence type="ECO:0000313" key="4">
    <source>
        <dbReference type="Proteomes" id="UP000718564"/>
    </source>
</evidence>
<keyword evidence="2" id="KW-0677">Repeat</keyword>
<keyword evidence="4" id="KW-1185">Reference proteome</keyword>
<reference evidence="3 4" key="1">
    <citation type="submission" date="2018-06" db="EMBL/GenBank/DDBJ databases">
        <title>Comparative genomics of Brasilonema spp. strains.</title>
        <authorList>
            <person name="Alvarenga D.O."/>
            <person name="Fiore M.F."/>
            <person name="Varani A.M."/>
        </authorList>
    </citation>
    <scope>NUCLEOTIDE SEQUENCE [LARGE SCALE GENOMIC DNA]</scope>
    <source>
        <strain evidence="3 4">SPC951</strain>
    </source>
</reference>
<dbReference type="PROSITE" id="PS00101">
    <property type="entry name" value="HEXAPEP_TRANSFERASES"/>
    <property type="match status" value="1"/>
</dbReference>
<dbReference type="Pfam" id="PF00132">
    <property type="entry name" value="Hexapep"/>
    <property type="match status" value="1"/>
</dbReference>
<keyword evidence="1" id="KW-0808">Transferase</keyword>
<dbReference type="InterPro" id="IPR018357">
    <property type="entry name" value="Hexapep_transf_CS"/>
</dbReference>
<proteinExistence type="predicted"/>
<dbReference type="PANTHER" id="PTHR23416">
    <property type="entry name" value="SIALIC ACID SYNTHASE-RELATED"/>
    <property type="match status" value="1"/>
</dbReference>
<sequence>MILIESKINRTYVQERLLTTLLGGIPNIALGGLLRNLVYRSLFARLGKSVNIQHCVELLGSSCIEIGDQVRLAKDVQINASGDPKNRVSLANRVKLQRGVDIRSLHNTRITIDEDTYIGPYVCIAGPGDIKIGKACLIAPHSGIFANNHIFADPTQRIGDQGVTRKGIVISDDCWLGHNVTVLDGVTIGKGSIIGAGSVVSKDIPPYSIAVGAPARVIKSRLEESSYGTVQEAA</sequence>
<name>A0ABX1PBW2_9CYAN</name>
<dbReference type="InterPro" id="IPR051159">
    <property type="entry name" value="Hexapeptide_acetyltransf"/>
</dbReference>
<dbReference type="GO" id="GO:0016746">
    <property type="term" value="F:acyltransferase activity"/>
    <property type="evidence" value="ECO:0007669"/>
    <property type="project" value="UniProtKB-KW"/>
</dbReference>
<evidence type="ECO:0000256" key="2">
    <source>
        <dbReference type="ARBA" id="ARBA00022737"/>
    </source>
</evidence>
<evidence type="ECO:0000256" key="1">
    <source>
        <dbReference type="ARBA" id="ARBA00022679"/>
    </source>
</evidence>
<protein>
    <submittedName>
        <fullName evidence="3">Acyltransferase</fullName>
    </submittedName>
</protein>
<dbReference type="InterPro" id="IPR011004">
    <property type="entry name" value="Trimer_LpxA-like_sf"/>
</dbReference>
<dbReference type="PANTHER" id="PTHR23416:SF78">
    <property type="entry name" value="LIPOPOLYSACCHARIDE BIOSYNTHESIS O-ACETYL TRANSFERASE WBBJ-RELATED"/>
    <property type="match status" value="1"/>
</dbReference>
<dbReference type="InterPro" id="IPR001451">
    <property type="entry name" value="Hexapep"/>
</dbReference>
<organism evidence="3 4">
    <name type="scientific">Brasilonema bromeliae SPC951</name>
    <dbReference type="NCBI Taxonomy" id="385972"/>
    <lineage>
        <taxon>Bacteria</taxon>
        <taxon>Bacillati</taxon>
        <taxon>Cyanobacteriota</taxon>
        <taxon>Cyanophyceae</taxon>
        <taxon>Nostocales</taxon>
        <taxon>Scytonemataceae</taxon>
        <taxon>Brasilonema</taxon>
        <taxon>Bromeliae group (in: Brasilonema)</taxon>
    </lineage>
</organism>
<accession>A0ABX1PBW2</accession>
<dbReference type="CDD" id="cd04647">
    <property type="entry name" value="LbH_MAT_like"/>
    <property type="match status" value="1"/>
</dbReference>
<comment type="caution">
    <text evidence="3">The sequence shown here is derived from an EMBL/GenBank/DDBJ whole genome shotgun (WGS) entry which is preliminary data.</text>
</comment>
<dbReference type="EMBL" id="QMEB01000156">
    <property type="protein sequence ID" value="NMG21356.1"/>
    <property type="molecule type" value="Genomic_DNA"/>
</dbReference>
<dbReference type="Proteomes" id="UP000718564">
    <property type="component" value="Unassembled WGS sequence"/>
</dbReference>